<dbReference type="CDD" id="cd06222">
    <property type="entry name" value="RNase_H_like"/>
    <property type="match status" value="1"/>
</dbReference>
<dbReference type="InterPro" id="IPR002156">
    <property type="entry name" value="RNaseH_domain"/>
</dbReference>
<gene>
    <name evidence="3" type="ORF">KFK09_006798</name>
</gene>
<dbReference type="SUPFAM" id="SSF53098">
    <property type="entry name" value="Ribonuclease H-like"/>
    <property type="match status" value="1"/>
</dbReference>
<name>A0A8T3BVF4_DENNO</name>
<organism evidence="3 4">
    <name type="scientific">Dendrobium nobile</name>
    <name type="common">Orchid</name>
    <dbReference type="NCBI Taxonomy" id="94219"/>
    <lineage>
        <taxon>Eukaryota</taxon>
        <taxon>Viridiplantae</taxon>
        <taxon>Streptophyta</taxon>
        <taxon>Embryophyta</taxon>
        <taxon>Tracheophyta</taxon>
        <taxon>Spermatophyta</taxon>
        <taxon>Magnoliopsida</taxon>
        <taxon>Liliopsida</taxon>
        <taxon>Asparagales</taxon>
        <taxon>Orchidaceae</taxon>
        <taxon>Epidendroideae</taxon>
        <taxon>Malaxideae</taxon>
        <taxon>Dendrobiinae</taxon>
        <taxon>Dendrobium</taxon>
    </lineage>
</organism>
<proteinExistence type="predicted"/>
<dbReference type="Pfam" id="PF13456">
    <property type="entry name" value="RVT_3"/>
    <property type="match status" value="1"/>
</dbReference>
<keyword evidence="1" id="KW-0472">Membrane</keyword>
<sequence length="181" mass="20089">MLNGSSNVRKLDHIVRWIKPTAPSVKLNTDDYIRATNAGMGGIIRDHTGKHIVAFSGLLFLCSILSAELMGLYTSLDMCVRLGIDNVNIEVDSKLLIHVISGNSVGCPHDFYTIRKIKMALARLSFTISHIYREGNACADWLANFGAQSDIFQEHPLNNLPTPLRGMISLDKLGLPYIRHD</sequence>
<reference evidence="3" key="1">
    <citation type="journal article" date="2022" name="Front. Genet.">
        <title>Chromosome-Scale Assembly of the Dendrobium nobile Genome Provides Insights Into the Molecular Mechanism of the Biosynthesis of the Medicinal Active Ingredient of Dendrobium.</title>
        <authorList>
            <person name="Xu Q."/>
            <person name="Niu S.-C."/>
            <person name="Li K.-L."/>
            <person name="Zheng P.-J."/>
            <person name="Zhang X.-J."/>
            <person name="Jia Y."/>
            <person name="Liu Y."/>
            <person name="Niu Y.-X."/>
            <person name="Yu L.-H."/>
            <person name="Chen D.-F."/>
            <person name="Zhang G.-Q."/>
        </authorList>
    </citation>
    <scope>NUCLEOTIDE SEQUENCE</scope>
    <source>
        <tissue evidence="3">Leaf</tissue>
    </source>
</reference>
<dbReference type="InterPro" id="IPR036397">
    <property type="entry name" value="RNaseH_sf"/>
</dbReference>
<keyword evidence="1" id="KW-1133">Transmembrane helix</keyword>
<accession>A0A8T3BVF4</accession>
<dbReference type="EMBL" id="JAGYWB010000006">
    <property type="protein sequence ID" value="KAI0519354.1"/>
    <property type="molecule type" value="Genomic_DNA"/>
</dbReference>
<dbReference type="PANTHER" id="PTHR47723:SF19">
    <property type="entry name" value="POLYNUCLEOTIDYL TRANSFERASE, RIBONUCLEASE H-LIKE SUPERFAMILY PROTEIN"/>
    <property type="match status" value="1"/>
</dbReference>
<evidence type="ECO:0000256" key="1">
    <source>
        <dbReference type="SAM" id="Phobius"/>
    </source>
</evidence>
<dbReference type="Gene3D" id="3.30.420.10">
    <property type="entry name" value="Ribonuclease H-like superfamily/Ribonuclease H"/>
    <property type="match status" value="1"/>
</dbReference>
<comment type="caution">
    <text evidence="3">The sequence shown here is derived from an EMBL/GenBank/DDBJ whole genome shotgun (WGS) entry which is preliminary data.</text>
</comment>
<keyword evidence="1" id="KW-0812">Transmembrane</keyword>
<evidence type="ECO:0000259" key="2">
    <source>
        <dbReference type="Pfam" id="PF13456"/>
    </source>
</evidence>
<feature type="transmembrane region" description="Helical" evidence="1">
    <location>
        <begin position="52"/>
        <end position="73"/>
    </location>
</feature>
<keyword evidence="4" id="KW-1185">Reference proteome</keyword>
<evidence type="ECO:0000313" key="4">
    <source>
        <dbReference type="Proteomes" id="UP000829196"/>
    </source>
</evidence>
<dbReference type="Proteomes" id="UP000829196">
    <property type="component" value="Unassembled WGS sequence"/>
</dbReference>
<dbReference type="GO" id="GO:0003676">
    <property type="term" value="F:nucleic acid binding"/>
    <property type="evidence" value="ECO:0007669"/>
    <property type="project" value="InterPro"/>
</dbReference>
<protein>
    <recommendedName>
        <fullName evidence="2">RNase H type-1 domain-containing protein</fullName>
    </recommendedName>
</protein>
<dbReference type="InterPro" id="IPR053151">
    <property type="entry name" value="RNase_H-like"/>
</dbReference>
<dbReference type="AlphaFoldDB" id="A0A8T3BVF4"/>
<dbReference type="OrthoDB" id="777212at2759"/>
<dbReference type="PANTHER" id="PTHR47723">
    <property type="entry name" value="OS05G0353850 PROTEIN"/>
    <property type="match status" value="1"/>
</dbReference>
<dbReference type="SMR" id="A0A8T3BVF4"/>
<dbReference type="InterPro" id="IPR044730">
    <property type="entry name" value="RNase_H-like_dom_plant"/>
</dbReference>
<evidence type="ECO:0000313" key="3">
    <source>
        <dbReference type="EMBL" id="KAI0519354.1"/>
    </source>
</evidence>
<feature type="domain" description="RNase H type-1" evidence="2">
    <location>
        <begin position="36"/>
        <end position="145"/>
    </location>
</feature>
<dbReference type="GO" id="GO:0004523">
    <property type="term" value="F:RNA-DNA hybrid ribonuclease activity"/>
    <property type="evidence" value="ECO:0007669"/>
    <property type="project" value="InterPro"/>
</dbReference>
<dbReference type="InterPro" id="IPR012337">
    <property type="entry name" value="RNaseH-like_sf"/>
</dbReference>